<name>A0A3M8UVW9_9ACTN</name>
<dbReference type="PROSITE" id="PS51186">
    <property type="entry name" value="GNAT"/>
    <property type="match status" value="1"/>
</dbReference>
<dbReference type="SUPFAM" id="SSF55729">
    <property type="entry name" value="Acyl-CoA N-acyltransferases (Nat)"/>
    <property type="match status" value="1"/>
</dbReference>
<dbReference type="InterPro" id="IPR016181">
    <property type="entry name" value="Acyl_CoA_acyltransferase"/>
</dbReference>
<accession>A0A3M8UVW9</accession>
<sequence>MTLREHTPGEAAALADGKPGDLDWIDGVPGDASIGAAGMTARAAAAGYYRSPWGTFAILRAEDGVALGSIGFHGPPAPGEGEVEVGYDLSHSARGAGWATGALRLLMEWTAERPEVHTVIATTEPWNIPSQRVLLRADFSRTADRGDLYVYQRAATGA</sequence>
<evidence type="ECO:0000259" key="1">
    <source>
        <dbReference type="PROSITE" id="PS51186"/>
    </source>
</evidence>
<proteinExistence type="predicted"/>
<feature type="domain" description="N-acetyltransferase" evidence="1">
    <location>
        <begin position="1"/>
        <end position="156"/>
    </location>
</feature>
<gene>
    <name evidence="2" type="ORF">EEJ42_33610</name>
</gene>
<protein>
    <submittedName>
        <fullName evidence="2">N-acetyltransferase</fullName>
    </submittedName>
</protein>
<evidence type="ECO:0000313" key="3">
    <source>
        <dbReference type="Proteomes" id="UP000275401"/>
    </source>
</evidence>
<evidence type="ECO:0000313" key="2">
    <source>
        <dbReference type="EMBL" id="RNG08181.1"/>
    </source>
</evidence>
<dbReference type="GO" id="GO:1990189">
    <property type="term" value="F:protein N-terminal-serine acetyltransferase activity"/>
    <property type="evidence" value="ECO:0007669"/>
    <property type="project" value="TreeGrafter"/>
</dbReference>
<dbReference type="Gene3D" id="3.40.630.30">
    <property type="match status" value="1"/>
</dbReference>
<dbReference type="EMBL" id="RIBZ01000608">
    <property type="protein sequence ID" value="RNG08181.1"/>
    <property type="molecule type" value="Genomic_DNA"/>
</dbReference>
<dbReference type="AlphaFoldDB" id="A0A3M8UVW9"/>
<organism evidence="2 3">
    <name type="scientific">Streptomyces botrytidirepellens</name>
    <dbReference type="NCBI Taxonomy" id="2486417"/>
    <lineage>
        <taxon>Bacteria</taxon>
        <taxon>Bacillati</taxon>
        <taxon>Actinomycetota</taxon>
        <taxon>Actinomycetes</taxon>
        <taxon>Kitasatosporales</taxon>
        <taxon>Streptomycetaceae</taxon>
        <taxon>Streptomyces</taxon>
    </lineage>
</organism>
<dbReference type="GO" id="GO:0008999">
    <property type="term" value="F:protein-N-terminal-alanine acetyltransferase activity"/>
    <property type="evidence" value="ECO:0007669"/>
    <property type="project" value="TreeGrafter"/>
</dbReference>
<dbReference type="Pfam" id="PF13302">
    <property type="entry name" value="Acetyltransf_3"/>
    <property type="match status" value="1"/>
</dbReference>
<dbReference type="InterPro" id="IPR051908">
    <property type="entry name" value="Ribosomal_N-acetyltransferase"/>
</dbReference>
<keyword evidence="3" id="KW-1185">Reference proteome</keyword>
<dbReference type="GO" id="GO:0005737">
    <property type="term" value="C:cytoplasm"/>
    <property type="evidence" value="ECO:0007669"/>
    <property type="project" value="TreeGrafter"/>
</dbReference>
<dbReference type="PANTHER" id="PTHR43441:SF6">
    <property type="entry name" value="N-ACETYLTRANSFERASE DOMAIN-CONTAINING PROTEIN"/>
    <property type="match status" value="1"/>
</dbReference>
<reference evidence="2 3" key="1">
    <citation type="submission" date="2018-11" db="EMBL/GenBank/DDBJ databases">
        <title>The Potential of Streptomyces as Biocontrol Agents against the Tomato grey mould, Botrytis cinerea (Gray mold) Frontiers in Microbiology.</title>
        <authorList>
            <person name="Li D."/>
        </authorList>
    </citation>
    <scope>NUCLEOTIDE SEQUENCE [LARGE SCALE GENOMIC DNA]</scope>
    <source>
        <strain evidence="2 3">NEAU-LD23</strain>
    </source>
</reference>
<comment type="caution">
    <text evidence="2">The sequence shown here is derived from an EMBL/GenBank/DDBJ whole genome shotgun (WGS) entry which is preliminary data.</text>
</comment>
<dbReference type="Proteomes" id="UP000275401">
    <property type="component" value="Unassembled WGS sequence"/>
</dbReference>
<dbReference type="InterPro" id="IPR000182">
    <property type="entry name" value="GNAT_dom"/>
</dbReference>
<keyword evidence="2" id="KW-0808">Transferase</keyword>
<dbReference type="PANTHER" id="PTHR43441">
    <property type="entry name" value="RIBOSOMAL-PROTEIN-SERINE ACETYLTRANSFERASE"/>
    <property type="match status" value="1"/>
</dbReference>